<sequence>MYKHLLVPVDGSELSQHAVQAALALAKPLGAQVSGLVCESLPVLPAVGMHPSNYQLAADQHRAYTDAHAEKVLGEFEAAARAAGVAFKGLQLRSDDVDQAIVDAAREQGCDLIVMATHGRSRLGEWLFGSHTKAVLAKSRLPVLVIH</sequence>
<dbReference type="CDD" id="cd00293">
    <property type="entry name" value="USP-like"/>
    <property type="match status" value="1"/>
</dbReference>
<organism evidence="3 4">
    <name type="scientific">Paucibacter sediminis</name>
    <dbReference type="NCBI Taxonomy" id="3019553"/>
    <lineage>
        <taxon>Bacteria</taxon>
        <taxon>Pseudomonadati</taxon>
        <taxon>Pseudomonadota</taxon>
        <taxon>Betaproteobacteria</taxon>
        <taxon>Burkholderiales</taxon>
        <taxon>Sphaerotilaceae</taxon>
        <taxon>Roseateles</taxon>
    </lineage>
</organism>
<dbReference type="Pfam" id="PF00582">
    <property type="entry name" value="Usp"/>
    <property type="match status" value="1"/>
</dbReference>
<dbReference type="PRINTS" id="PR01438">
    <property type="entry name" value="UNVRSLSTRESS"/>
</dbReference>
<dbReference type="PANTHER" id="PTHR46268">
    <property type="entry name" value="STRESS RESPONSE PROTEIN NHAX"/>
    <property type="match status" value="1"/>
</dbReference>
<evidence type="ECO:0000259" key="2">
    <source>
        <dbReference type="Pfam" id="PF00582"/>
    </source>
</evidence>
<dbReference type="InterPro" id="IPR006016">
    <property type="entry name" value="UspA"/>
</dbReference>
<protein>
    <submittedName>
        <fullName evidence="3">Universal stress protein</fullName>
    </submittedName>
</protein>
<evidence type="ECO:0000313" key="3">
    <source>
        <dbReference type="EMBL" id="WIT10660.1"/>
    </source>
</evidence>
<evidence type="ECO:0000256" key="1">
    <source>
        <dbReference type="ARBA" id="ARBA00008791"/>
    </source>
</evidence>
<keyword evidence="4" id="KW-1185">Reference proteome</keyword>
<gene>
    <name evidence="3" type="ORF">PFX98_17310</name>
</gene>
<name>A0AA95NAT6_9BURK</name>
<reference evidence="3" key="1">
    <citation type="submission" date="2023-01" db="EMBL/GenBank/DDBJ databases">
        <title>Whole genome sequence of Paucibacter sp. S2-9 isolated from pond sediment.</title>
        <authorList>
            <person name="Jung J.Y."/>
        </authorList>
    </citation>
    <scope>NUCLEOTIDE SEQUENCE</scope>
    <source>
        <strain evidence="3">S2-9</strain>
    </source>
</reference>
<dbReference type="EMBL" id="CP116346">
    <property type="protein sequence ID" value="WIT10660.1"/>
    <property type="molecule type" value="Genomic_DNA"/>
</dbReference>
<dbReference type="PANTHER" id="PTHR46268:SF15">
    <property type="entry name" value="UNIVERSAL STRESS PROTEIN HP_0031"/>
    <property type="match status" value="1"/>
</dbReference>
<dbReference type="SUPFAM" id="SSF52402">
    <property type="entry name" value="Adenine nucleotide alpha hydrolases-like"/>
    <property type="match status" value="1"/>
</dbReference>
<feature type="domain" description="UspA" evidence="2">
    <location>
        <begin position="1"/>
        <end position="147"/>
    </location>
</feature>
<evidence type="ECO:0000313" key="4">
    <source>
        <dbReference type="Proteomes" id="UP001177769"/>
    </source>
</evidence>
<dbReference type="InterPro" id="IPR014729">
    <property type="entry name" value="Rossmann-like_a/b/a_fold"/>
</dbReference>
<proteinExistence type="inferred from homology"/>
<dbReference type="InterPro" id="IPR006015">
    <property type="entry name" value="Universal_stress_UspA"/>
</dbReference>
<dbReference type="Proteomes" id="UP001177769">
    <property type="component" value="Chromosome"/>
</dbReference>
<dbReference type="KEGG" id="pais:PFX98_17310"/>
<dbReference type="Gene3D" id="3.40.50.620">
    <property type="entry name" value="HUPs"/>
    <property type="match status" value="1"/>
</dbReference>
<dbReference type="RefSeq" id="WP_285231734.1">
    <property type="nucleotide sequence ID" value="NZ_CP116346.1"/>
</dbReference>
<comment type="similarity">
    <text evidence="1">Belongs to the universal stress protein A family.</text>
</comment>
<dbReference type="AlphaFoldDB" id="A0AA95NAT6"/>
<accession>A0AA95NAT6</accession>